<evidence type="ECO:0000256" key="1">
    <source>
        <dbReference type="ARBA" id="ARBA00006723"/>
    </source>
</evidence>
<dbReference type="Proteomes" id="UP000199310">
    <property type="component" value="Unassembled WGS sequence"/>
</dbReference>
<reference evidence="7" key="1">
    <citation type="submission" date="2016-10" db="EMBL/GenBank/DDBJ databases">
        <authorList>
            <person name="Varghese N."/>
            <person name="Submissions S."/>
        </authorList>
    </citation>
    <scope>NUCLEOTIDE SEQUENCE [LARGE SCALE GENOMIC DNA]</scope>
    <source>
        <strain evidence="7">DSM 3695</strain>
    </source>
</reference>
<dbReference type="InterPro" id="IPR004370">
    <property type="entry name" value="4-OT-like_dom"/>
</dbReference>
<proteinExistence type="inferred from homology"/>
<evidence type="ECO:0000256" key="4">
    <source>
        <dbReference type="RuleBase" id="RU362032"/>
    </source>
</evidence>
<sequence>MPYIKIEVTREGVTREQKQDLIKGVTDLITRVLNKDPQLTHVVIQEIELDDWGYAGEQVSVLREKGITAEKK</sequence>
<dbReference type="EMBL" id="FOJG01000001">
    <property type="protein sequence ID" value="SEW33036.1"/>
    <property type="molecule type" value="Genomic_DNA"/>
</dbReference>
<dbReference type="RefSeq" id="WP_089893668.1">
    <property type="nucleotide sequence ID" value="NZ_FOJG01000001.1"/>
</dbReference>
<organism evidence="6 7">
    <name type="scientific">Chitinophaga arvensicola</name>
    <dbReference type="NCBI Taxonomy" id="29529"/>
    <lineage>
        <taxon>Bacteria</taxon>
        <taxon>Pseudomonadati</taxon>
        <taxon>Bacteroidota</taxon>
        <taxon>Chitinophagia</taxon>
        <taxon>Chitinophagales</taxon>
        <taxon>Chitinophagaceae</taxon>
        <taxon>Chitinophaga</taxon>
    </lineage>
</organism>
<dbReference type="InterPro" id="IPR018191">
    <property type="entry name" value="4-OT"/>
</dbReference>
<protein>
    <recommendedName>
        <fullName evidence="4">Tautomerase</fullName>
        <ecNumber evidence="4">5.3.2.-</ecNumber>
    </recommendedName>
</protein>
<evidence type="ECO:0000256" key="3">
    <source>
        <dbReference type="PIRSR" id="PIRSR618191-1"/>
    </source>
</evidence>
<comment type="similarity">
    <text evidence="1 4">Belongs to the 4-oxalocrotonate tautomerase family.</text>
</comment>
<dbReference type="SUPFAM" id="SSF55331">
    <property type="entry name" value="Tautomerase/MIF"/>
    <property type="match status" value="1"/>
</dbReference>
<dbReference type="Gene3D" id="3.30.429.10">
    <property type="entry name" value="Macrophage Migration Inhibitory Factor"/>
    <property type="match status" value="1"/>
</dbReference>
<keyword evidence="2 4" id="KW-0413">Isomerase</keyword>
<evidence type="ECO:0000256" key="2">
    <source>
        <dbReference type="ARBA" id="ARBA00023235"/>
    </source>
</evidence>
<dbReference type="GO" id="GO:0016853">
    <property type="term" value="F:isomerase activity"/>
    <property type="evidence" value="ECO:0007669"/>
    <property type="project" value="UniProtKB-UniRule"/>
</dbReference>
<dbReference type="PANTHER" id="PTHR35530:SF1">
    <property type="entry name" value="2-HYDROXYMUCONATE TAUTOMERASE"/>
    <property type="match status" value="1"/>
</dbReference>
<evidence type="ECO:0000259" key="5">
    <source>
        <dbReference type="Pfam" id="PF01361"/>
    </source>
</evidence>
<dbReference type="STRING" id="29529.SAMN04488122_1923"/>
<gene>
    <name evidence="6" type="ORF">SAMN04488122_1923</name>
</gene>
<feature type="domain" description="4-oxalocrotonate tautomerase-like" evidence="5">
    <location>
        <begin position="2"/>
        <end position="60"/>
    </location>
</feature>
<evidence type="ECO:0000313" key="6">
    <source>
        <dbReference type="EMBL" id="SEW33036.1"/>
    </source>
</evidence>
<dbReference type="AlphaFoldDB" id="A0A1I0QZY4"/>
<name>A0A1I0QZY4_9BACT</name>
<dbReference type="InterPro" id="IPR014347">
    <property type="entry name" value="Tautomerase/MIF_sf"/>
</dbReference>
<accession>A0A1I0QZY4</accession>
<dbReference type="NCBIfam" id="TIGR00013">
    <property type="entry name" value="taut"/>
    <property type="match status" value="1"/>
</dbReference>
<keyword evidence="7" id="KW-1185">Reference proteome</keyword>
<feature type="active site" description="Proton acceptor; via imino nitrogen" evidence="3">
    <location>
        <position position="2"/>
    </location>
</feature>
<dbReference type="PANTHER" id="PTHR35530">
    <property type="entry name" value="TAUTOMERASE-RELATED"/>
    <property type="match status" value="1"/>
</dbReference>
<evidence type="ECO:0000313" key="7">
    <source>
        <dbReference type="Proteomes" id="UP000199310"/>
    </source>
</evidence>
<dbReference type="EC" id="5.3.2.-" evidence="4"/>
<dbReference type="OrthoDB" id="9799841at2"/>
<dbReference type="Pfam" id="PF01361">
    <property type="entry name" value="Tautomerase"/>
    <property type="match status" value="1"/>
</dbReference>